<dbReference type="Pfam" id="PF12911">
    <property type="entry name" value="OppC_N"/>
    <property type="match status" value="1"/>
</dbReference>
<keyword evidence="3" id="KW-1003">Cell membrane</keyword>
<dbReference type="Pfam" id="PF00528">
    <property type="entry name" value="BPD_transp_1"/>
    <property type="match status" value="1"/>
</dbReference>
<sequence>MTVPQMEVTSEVSTAPGAPEQGQKEIAGKSPLRIAFERLRRDWVAMISLLVVLFFVVIAIFAPLIARLLGVSLDTPLASERINLINQLPLEGPPFGGFDPEHPFGVAPRSGQDNLAVWLYGARTSMVIATTAAVLSTVTGVVVGLLAGYLGGVVDRVLMFVTDVFLTIPFLLAALALSPILSDRFGTNPELLGEVKFYSVIGILTVFGWMTMARLIRGEVLSIREREFVQAARVIGVPTSVILRKEILPNLVAPIVVAFSLALPAYVAAEAGLSYLGIGVTDRPSWGQTVAGAVQWFESYPQYLWQPVIGIVLLVIALNLLGDSIRDALDPKTRR</sequence>
<evidence type="ECO:0000256" key="4">
    <source>
        <dbReference type="ARBA" id="ARBA00022692"/>
    </source>
</evidence>
<protein>
    <submittedName>
        <fullName evidence="10">ABC transporter permease</fullName>
    </submittedName>
</protein>
<keyword evidence="5 7" id="KW-1133">Transmembrane helix</keyword>
<feature type="transmembrane region" description="Helical" evidence="7">
    <location>
        <begin position="303"/>
        <end position="322"/>
    </location>
</feature>
<evidence type="ECO:0000313" key="11">
    <source>
        <dbReference type="Proteomes" id="UP001501612"/>
    </source>
</evidence>
<evidence type="ECO:0000256" key="5">
    <source>
        <dbReference type="ARBA" id="ARBA00022989"/>
    </source>
</evidence>
<evidence type="ECO:0000256" key="6">
    <source>
        <dbReference type="ARBA" id="ARBA00023136"/>
    </source>
</evidence>
<gene>
    <name evidence="10" type="ORF">GCM10009737_32890</name>
</gene>
<evidence type="ECO:0000256" key="2">
    <source>
        <dbReference type="ARBA" id="ARBA00022448"/>
    </source>
</evidence>
<feature type="transmembrane region" description="Helical" evidence="7">
    <location>
        <begin position="197"/>
        <end position="216"/>
    </location>
</feature>
<keyword evidence="2 7" id="KW-0813">Transport</keyword>
<evidence type="ECO:0000256" key="8">
    <source>
        <dbReference type="SAM" id="MobiDB-lite"/>
    </source>
</evidence>
<reference evidence="11" key="1">
    <citation type="journal article" date="2019" name="Int. J. Syst. Evol. Microbiol.">
        <title>The Global Catalogue of Microorganisms (GCM) 10K type strain sequencing project: providing services to taxonomists for standard genome sequencing and annotation.</title>
        <authorList>
            <consortium name="The Broad Institute Genomics Platform"/>
            <consortium name="The Broad Institute Genome Sequencing Center for Infectious Disease"/>
            <person name="Wu L."/>
            <person name="Ma J."/>
        </authorList>
    </citation>
    <scope>NUCLEOTIDE SEQUENCE [LARGE SCALE GENOMIC DNA]</scope>
    <source>
        <strain evidence="11">JCM 14046</strain>
    </source>
</reference>
<feature type="domain" description="ABC transmembrane type-1" evidence="9">
    <location>
        <begin position="122"/>
        <end position="322"/>
    </location>
</feature>
<dbReference type="InterPro" id="IPR035906">
    <property type="entry name" value="MetI-like_sf"/>
</dbReference>
<accession>A0ABP5B2J0</accession>
<dbReference type="RefSeq" id="WP_344008717.1">
    <property type="nucleotide sequence ID" value="NZ_BAAAMY010000009.1"/>
</dbReference>
<evidence type="ECO:0000256" key="1">
    <source>
        <dbReference type="ARBA" id="ARBA00004651"/>
    </source>
</evidence>
<feature type="transmembrane region" description="Helical" evidence="7">
    <location>
        <begin position="157"/>
        <end position="177"/>
    </location>
</feature>
<dbReference type="PANTHER" id="PTHR43386">
    <property type="entry name" value="OLIGOPEPTIDE TRANSPORT SYSTEM PERMEASE PROTEIN APPC"/>
    <property type="match status" value="1"/>
</dbReference>
<name>A0ABP5B2J0_9ACTN</name>
<evidence type="ECO:0000256" key="3">
    <source>
        <dbReference type="ARBA" id="ARBA00022475"/>
    </source>
</evidence>
<comment type="subcellular location">
    <subcellularLocation>
        <location evidence="1 7">Cell membrane</location>
        <topology evidence="1 7">Multi-pass membrane protein</topology>
    </subcellularLocation>
</comment>
<feature type="region of interest" description="Disordered" evidence="8">
    <location>
        <begin position="1"/>
        <end position="24"/>
    </location>
</feature>
<keyword evidence="4 7" id="KW-0812">Transmembrane</keyword>
<dbReference type="InterPro" id="IPR025966">
    <property type="entry name" value="OppC_N"/>
</dbReference>
<dbReference type="PANTHER" id="PTHR43386:SF1">
    <property type="entry name" value="D,D-DIPEPTIDE TRANSPORT SYSTEM PERMEASE PROTEIN DDPC-RELATED"/>
    <property type="match status" value="1"/>
</dbReference>
<dbReference type="Proteomes" id="UP001501612">
    <property type="component" value="Unassembled WGS sequence"/>
</dbReference>
<dbReference type="PROSITE" id="PS50928">
    <property type="entry name" value="ABC_TM1"/>
    <property type="match status" value="1"/>
</dbReference>
<keyword evidence="6 7" id="KW-0472">Membrane</keyword>
<organism evidence="10 11">
    <name type="scientific">Nocardioides lentus</name>
    <dbReference type="NCBI Taxonomy" id="338077"/>
    <lineage>
        <taxon>Bacteria</taxon>
        <taxon>Bacillati</taxon>
        <taxon>Actinomycetota</taxon>
        <taxon>Actinomycetes</taxon>
        <taxon>Propionibacteriales</taxon>
        <taxon>Nocardioidaceae</taxon>
        <taxon>Nocardioides</taxon>
    </lineage>
</organism>
<dbReference type="EMBL" id="BAAAMY010000009">
    <property type="protein sequence ID" value="GAA1928419.1"/>
    <property type="molecule type" value="Genomic_DNA"/>
</dbReference>
<proteinExistence type="inferred from homology"/>
<keyword evidence="11" id="KW-1185">Reference proteome</keyword>
<evidence type="ECO:0000256" key="7">
    <source>
        <dbReference type="RuleBase" id="RU363032"/>
    </source>
</evidence>
<evidence type="ECO:0000259" key="9">
    <source>
        <dbReference type="PROSITE" id="PS50928"/>
    </source>
</evidence>
<feature type="transmembrane region" description="Helical" evidence="7">
    <location>
        <begin position="126"/>
        <end position="150"/>
    </location>
</feature>
<dbReference type="InterPro" id="IPR050366">
    <property type="entry name" value="BP-dependent_transpt_permease"/>
</dbReference>
<dbReference type="CDD" id="cd06261">
    <property type="entry name" value="TM_PBP2"/>
    <property type="match status" value="1"/>
</dbReference>
<dbReference type="Gene3D" id="1.10.3720.10">
    <property type="entry name" value="MetI-like"/>
    <property type="match status" value="1"/>
</dbReference>
<dbReference type="InterPro" id="IPR000515">
    <property type="entry name" value="MetI-like"/>
</dbReference>
<feature type="transmembrane region" description="Helical" evidence="7">
    <location>
        <begin position="43"/>
        <end position="66"/>
    </location>
</feature>
<evidence type="ECO:0000313" key="10">
    <source>
        <dbReference type="EMBL" id="GAA1928419.1"/>
    </source>
</evidence>
<comment type="caution">
    <text evidence="10">The sequence shown here is derived from an EMBL/GenBank/DDBJ whole genome shotgun (WGS) entry which is preliminary data.</text>
</comment>
<feature type="transmembrane region" description="Helical" evidence="7">
    <location>
        <begin position="251"/>
        <end position="269"/>
    </location>
</feature>
<comment type="similarity">
    <text evidence="7">Belongs to the binding-protein-dependent transport system permease family.</text>
</comment>
<dbReference type="SUPFAM" id="SSF161098">
    <property type="entry name" value="MetI-like"/>
    <property type="match status" value="1"/>
</dbReference>